<evidence type="ECO:0000313" key="1">
    <source>
        <dbReference type="EMBL" id="QIT48755.1"/>
    </source>
</evidence>
<proteinExistence type="predicted"/>
<protein>
    <submittedName>
        <fullName evidence="1">Uncharacterized protein</fullName>
    </submittedName>
</protein>
<dbReference type="Proteomes" id="UP000502504">
    <property type="component" value="Chromosome"/>
</dbReference>
<accession>A0AAE7CPE3</accession>
<sequence>MPRGADAGGCARAFNIPELGVEEIIKKNGDTRIDLGARKPGKLVFSCAMGMQGGTIDFQGVQA</sequence>
<evidence type="ECO:0000313" key="2">
    <source>
        <dbReference type="Proteomes" id="UP000502504"/>
    </source>
</evidence>
<organism evidence="1 2">
    <name type="scientific">Streptomyces antibioticus</name>
    <dbReference type="NCBI Taxonomy" id="1890"/>
    <lineage>
        <taxon>Bacteria</taxon>
        <taxon>Bacillati</taxon>
        <taxon>Actinomycetota</taxon>
        <taxon>Actinomycetes</taxon>
        <taxon>Kitasatosporales</taxon>
        <taxon>Streptomycetaceae</taxon>
        <taxon>Streptomyces</taxon>
    </lineage>
</organism>
<dbReference type="InterPro" id="IPR008972">
    <property type="entry name" value="Cupredoxin"/>
</dbReference>
<dbReference type="EMBL" id="CP050692">
    <property type="protein sequence ID" value="QIT48755.1"/>
    <property type="molecule type" value="Genomic_DNA"/>
</dbReference>
<name>A0AAE7CPE3_STRAT</name>
<dbReference type="Gene3D" id="2.60.40.420">
    <property type="entry name" value="Cupredoxins - blue copper proteins"/>
    <property type="match status" value="1"/>
</dbReference>
<reference evidence="1 2" key="1">
    <citation type="submission" date="2020-03" db="EMBL/GenBank/DDBJ databases">
        <title>Is there a link between lipid content and antibiotic production in Streptomyces?</title>
        <authorList>
            <person name="David M."/>
            <person name="Lejeune C."/>
            <person name="Abreu S."/>
            <person name="Thibessard A."/>
            <person name="Leblond P."/>
            <person name="Chaminade P."/>
            <person name="Virolle M.-J."/>
        </authorList>
    </citation>
    <scope>NUCLEOTIDE SEQUENCE [LARGE SCALE GENOMIC DNA]</scope>
    <source>
        <strain evidence="1 2">DSM 41481</strain>
    </source>
</reference>
<gene>
    <name evidence="1" type="ORF">HCX60_05405</name>
</gene>
<dbReference type="AlphaFoldDB" id="A0AAE7CPE3"/>